<comment type="caution">
    <text evidence="1">The sequence shown here is derived from an EMBL/GenBank/DDBJ whole genome shotgun (WGS) entry which is preliminary data.</text>
</comment>
<accession>A0A644WVK3</accession>
<organism evidence="1">
    <name type="scientific">bioreactor metagenome</name>
    <dbReference type="NCBI Taxonomy" id="1076179"/>
    <lineage>
        <taxon>unclassified sequences</taxon>
        <taxon>metagenomes</taxon>
        <taxon>ecological metagenomes</taxon>
    </lineage>
</organism>
<name>A0A644WVK3_9ZZZZ</name>
<evidence type="ECO:0000313" key="1">
    <source>
        <dbReference type="EMBL" id="MPM07631.1"/>
    </source>
</evidence>
<reference evidence="1" key="1">
    <citation type="submission" date="2019-08" db="EMBL/GenBank/DDBJ databases">
        <authorList>
            <person name="Kucharzyk K."/>
            <person name="Murdoch R.W."/>
            <person name="Higgins S."/>
            <person name="Loffler F."/>
        </authorList>
    </citation>
    <scope>NUCLEOTIDE SEQUENCE</scope>
</reference>
<protein>
    <submittedName>
        <fullName evidence="1">Uncharacterized protein</fullName>
    </submittedName>
</protein>
<proteinExistence type="predicted"/>
<gene>
    <name evidence="1" type="ORF">SDC9_53938</name>
</gene>
<dbReference type="AlphaFoldDB" id="A0A644WVK3"/>
<dbReference type="EMBL" id="VSSQ01001358">
    <property type="protein sequence ID" value="MPM07631.1"/>
    <property type="molecule type" value="Genomic_DNA"/>
</dbReference>
<sequence length="173" mass="19444">MEDKTQLLLDGAKGFRSLAEALELAAEVLRTQDLKNLLGQKDIQPDLFEAQDSPTIQEPPKDENPLSLIDVRKILAEKSRDGHTDQVRLLLQKYGADKLSAIDPSHYRNLADEAFCLGTTLEDLKAAVNAITSKDKADQLPAIFEHHYATSLEDLKPEYYPGFLRDIRRLADE</sequence>